<evidence type="ECO:0000259" key="2">
    <source>
        <dbReference type="Pfam" id="PF12146"/>
    </source>
</evidence>
<dbReference type="Gene3D" id="3.40.50.1820">
    <property type="entry name" value="alpha/beta hydrolase"/>
    <property type="match status" value="1"/>
</dbReference>
<dbReference type="GO" id="GO:0016787">
    <property type="term" value="F:hydrolase activity"/>
    <property type="evidence" value="ECO:0007669"/>
    <property type="project" value="UniProtKB-KW"/>
</dbReference>
<dbReference type="Pfam" id="PF12146">
    <property type="entry name" value="Hydrolase_4"/>
    <property type="match status" value="1"/>
</dbReference>
<keyword evidence="1" id="KW-0812">Transmembrane</keyword>
<gene>
    <name evidence="3" type="ORF">EpCFBP13511_03015</name>
</gene>
<dbReference type="OrthoDB" id="8476759at2"/>
<dbReference type="SUPFAM" id="SSF53474">
    <property type="entry name" value="alpha/beta-Hydrolases"/>
    <property type="match status" value="1"/>
</dbReference>
<dbReference type="Proteomes" id="UP000306393">
    <property type="component" value="Unassembled WGS sequence"/>
</dbReference>
<keyword evidence="1" id="KW-0472">Membrane</keyword>
<evidence type="ECO:0000256" key="1">
    <source>
        <dbReference type="SAM" id="Phobius"/>
    </source>
</evidence>
<feature type="transmembrane region" description="Helical" evidence="1">
    <location>
        <begin position="105"/>
        <end position="122"/>
    </location>
</feature>
<dbReference type="STRING" id="1219360.GCA_001571305_02413"/>
<keyword evidence="3" id="KW-0378">Hydrolase</keyword>
<feature type="domain" description="Serine aminopeptidase S33" evidence="2">
    <location>
        <begin position="36"/>
        <end position="269"/>
    </location>
</feature>
<dbReference type="InterPro" id="IPR022742">
    <property type="entry name" value="Hydrolase_4"/>
</dbReference>
<dbReference type="AlphaFoldDB" id="A0A4U3FKC5"/>
<feature type="transmembrane region" description="Helical" evidence="1">
    <location>
        <begin position="142"/>
        <end position="160"/>
    </location>
</feature>
<name>A0A4U3FKC5_9GAMM</name>
<protein>
    <submittedName>
        <fullName evidence="3">Alpha/beta hydrolase</fullName>
    </submittedName>
</protein>
<reference evidence="3 4" key="1">
    <citation type="journal article" date="2019" name="Sci. Rep.">
        <title>Differences in resource use lead to coexistence of seed-transmitted microbial populations.</title>
        <authorList>
            <person name="Torres-Cortes G."/>
            <person name="Garcia B.J."/>
            <person name="Compant S."/>
            <person name="Rezki S."/>
            <person name="Jones P."/>
            <person name="Preveaux A."/>
            <person name="Briand M."/>
            <person name="Roulet A."/>
            <person name="Bouchez O."/>
            <person name="Jacobson D."/>
            <person name="Barret M."/>
        </authorList>
    </citation>
    <scope>NUCLEOTIDE SEQUENCE [LARGE SCALE GENOMIC DNA]</scope>
    <source>
        <strain evidence="3 4">CFBP13511</strain>
    </source>
</reference>
<organism evidence="3 4">
    <name type="scientific">Erwinia persicina</name>
    <dbReference type="NCBI Taxonomy" id="55211"/>
    <lineage>
        <taxon>Bacteria</taxon>
        <taxon>Pseudomonadati</taxon>
        <taxon>Pseudomonadota</taxon>
        <taxon>Gammaproteobacteria</taxon>
        <taxon>Enterobacterales</taxon>
        <taxon>Erwiniaceae</taxon>
        <taxon>Erwinia</taxon>
    </lineage>
</organism>
<sequence>MPVGQRRTESLLSGRKTRGAGHAMNNAIFHQGSSIAVLLIHGLTGTPKEMDSVALRLRRYGFTVSIPLLPGHCHDIHALLSSDRHQWMAAIAAEYQRLRAEGYQVFAGGLSVGAAMAILLAHQFHDLRGLALYAITLKCNGWAVSSFSFMLPVLLSIPLFRNHYHFREAFPYGIKNEELRERILLKLESGDSSAAGHTNTPGVILRELLRIAGAAKKVMPQVKVPALLVHGREDDLSDISNSHYVQRHYAGETVLLQLEQSYHLVTVDQERHQVADATARFFHRQLNKAERNALAKCARKSIPPDNH</sequence>
<accession>A0A4U3FKC5</accession>
<dbReference type="InterPro" id="IPR029058">
    <property type="entry name" value="AB_hydrolase_fold"/>
</dbReference>
<keyword evidence="1" id="KW-1133">Transmembrane helix</keyword>
<dbReference type="EMBL" id="QGAC01000002">
    <property type="protein sequence ID" value="TKJ94538.1"/>
    <property type="molecule type" value="Genomic_DNA"/>
</dbReference>
<proteinExistence type="predicted"/>
<evidence type="ECO:0000313" key="4">
    <source>
        <dbReference type="Proteomes" id="UP000306393"/>
    </source>
</evidence>
<comment type="caution">
    <text evidence="3">The sequence shown here is derived from an EMBL/GenBank/DDBJ whole genome shotgun (WGS) entry which is preliminary data.</text>
</comment>
<evidence type="ECO:0000313" key="3">
    <source>
        <dbReference type="EMBL" id="TKJ94538.1"/>
    </source>
</evidence>